<evidence type="ECO:0000313" key="2">
    <source>
        <dbReference type="Proteomes" id="UP001050975"/>
    </source>
</evidence>
<dbReference type="RefSeq" id="WP_264196677.1">
    <property type="nucleotide sequence ID" value="NZ_BLAY01000078.1"/>
</dbReference>
<accession>A0AAV3XES5</accession>
<organism evidence="1 2">
    <name type="scientific">Microseira wollei NIES-4236</name>
    <dbReference type="NCBI Taxonomy" id="2530354"/>
    <lineage>
        <taxon>Bacteria</taxon>
        <taxon>Bacillati</taxon>
        <taxon>Cyanobacteriota</taxon>
        <taxon>Cyanophyceae</taxon>
        <taxon>Oscillatoriophycideae</taxon>
        <taxon>Aerosakkonematales</taxon>
        <taxon>Aerosakkonemataceae</taxon>
        <taxon>Microseira</taxon>
    </lineage>
</organism>
<reference evidence="1" key="1">
    <citation type="submission" date="2019-10" db="EMBL/GenBank/DDBJ databases">
        <title>Draft genome sequece of Microseira wollei NIES-4236.</title>
        <authorList>
            <person name="Yamaguchi H."/>
            <person name="Suzuki S."/>
            <person name="Kawachi M."/>
        </authorList>
    </citation>
    <scope>NUCLEOTIDE SEQUENCE</scope>
    <source>
        <strain evidence="1">NIES-4236</strain>
    </source>
</reference>
<comment type="caution">
    <text evidence="1">The sequence shown here is derived from an EMBL/GenBank/DDBJ whole genome shotgun (WGS) entry which is preliminary data.</text>
</comment>
<dbReference type="AlphaFoldDB" id="A0AAV3XES5"/>
<sequence>MMFPTQRRGEIFYYGQFNGHDISRGEAFASYLVIVNSNLSY</sequence>
<proteinExistence type="predicted"/>
<evidence type="ECO:0000313" key="1">
    <source>
        <dbReference type="EMBL" id="GET39931.1"/>
    </source>
</evidence>
<protein>
    <submittedName>
        <fullName evidence="1">Uncharacterized protein</fullName>
    </submittedName>
</protein>
<keyword evidence="2" id="KW-1185">Reference proteome</keyword>
<gene>
    <name evidence="1" type="ORF">MiSe_47030</name>
</gene>
<dbReference type="EMBL" id="BLAY01000078">
    <property type="protein sequence ID" value="GET39931.1"/>
    <property type="molecule type" value="Genomic_DNA"/>
</dbReference>
<dbReference type="Proteomes" id="UP001050975">
    <property type="component" value="Unassembled WGS sequence"/>
</dbReference>
<name>A0AAV3XES5_9CYAN</name>